<protein>
    <submittedName>
        <fullName evidence="2">Uncharacterized protein</fullName>
    </submittedName>
</protein>
<dbReference type="Proteomes" id="UP000177811">
    <property type="component" value="Unassembled WGS sequence"/>
</dbReference>
<dbReference type="AlphaFoldDB" id="A0A1G2KPP6"/>
<evidence type="ECO:0000256" key="1">
    <source>
        <dbReference type="SAM" id="Phobius"/>
    </source>
</evidence>
<accession>A0A1G2KPP6</accession>
<evidence type="ECO:0000313" key="3">
    <source>
        <dbReference type="Proteomes" id="UP000177811"/>
    </source>
</evidence>
<sequence length="130" mass="13940">MTTALHTIHALRLLCAGTLRALWFGRTVARAVPAATLGRMLVVSGVFFAAAYIVAGHVTLYEGGRFSELQADMRRQQLLRAENERVLTDLRSARAIRGAGGEGGLVDVSAIRYVESASVVADARMVGRAN</sequence>
<keyword evidence="1" id="KW-0812">Transmembrane</keyword>
<feature type="transmembrane region" description="Helical" evidence="1">
    <location>
        <begin position="41"/>
        <end position="61"/>
    </location>
</feature>
<dbReference type="EMBL" id="MHQL01000064">
    <property type="protein sequence ID" value="OHA01378.1"/>
    <property type="molecule type" value="Genomic_DNA"/>
</dbReference>
<comment type="caution">
    <text evidence="2">The sequence shown here is derived from an EMBL/GenBank/DDBJ whole genome shotgun (WGS) entry which is preliminary data.</text>
</comment>
<evidence type="ECO:0000313" key="2">
    <source>
        <dbReference type="EMBL" id="OHA01378.1"/>
    </source>
</evidence>
<name>A0A1G2KPP6_9BACT</name>
<keyword evidence="1" id="KW-1133">Transmembrane helix</keyword>
<gene>
    <name evidence="2" type="ORF">A3C16_00940</name>
</gene>
<keyword evidence="1" id="KW-0472">Membrane</keyword>
<proteinExistence type="predicted"/>
<reference evidence="2 3" key="1">
    <citation type="journal article" date="2016" name="Nat. Commun.">
        <title>Thousands of microbial genomes shed light on interconnected biogeochemical processes in an aquifer system.</title>
        <authorList>
            <person name="Anantharaman K."/>
            <person name="Brown C.T."/>
            <person name="Hug L.A."/>
            <person name="Sharon I."/>
            <person name="Castelle C.J."/>
            <person name="Probst A.J."/>
            <person name="Thomas B.C."/>
            <person name="Singh A."/>
            <person name="Wilkins M.J."/>
            <person name="Karaoz U."/>
            <person name="Brodie E.L."/>
            <person name="Williams K.H."/>
            <person name="Hubbard S.S."/>
            <person name="Banfield J.F."/>
        </authorList>
    </citation>
    <scope>NUCLEOTIDE SEQUENCE [LARGE SCALE GENOMIC DNA]</scope>
</reference>
<organism evidence="2 3">
    <name type="scientific">Candidatus Sungbacteria bacterium RIFCSPHIGHO2_02_FULL_51_29</name>
    <dbReference type="NCBI Taxonomy" id="1802273"/>
    <lineage>
        <taxon>Bacteria</taxon>
        <taxon>Candidatus Sungiibacteriota</taxon>
    </lineage>
</organism>